<evidence type="ECO:0000256" key="1">
    <source>
        <dbReference type="ARBA" id="ARBA00005254"/>
    </source>
</evidence>
<sequence>MSTAPVLFEKSGHVATLTLNRPEELNAFSEPTMIEAFLEALDRVAGDAEVRAVVLTGAGKAFSAGGNVKHMREKTDMFAGTAADIESAYRDGIHRVPPRFDGLEVPVIAAVNGAAFGAALDLVCLCDIRLAAPEARFGAPFVRIGIGPGDGAAWFLPRAIGEQAAAEMLYTGEPIDAERALALGLVSRIVPAGELLAEARALATRIAANAPQAVRYTKRLLRAQRGQSLPEHLSQCAAYQAILHGTADHAEALDAFFEKRPAIFADR</sequence>
<dbReference type="Gene3D" id="3.90.226.10">
    <property type="entry name" value="2-enoyl-CoA Hydratase, Chain A, domain 1"/>
    <property type="match status" value="1"/>
</dbReference>
<keyword evidence="4" id="KW-1185">Reference proteome</keyword>
<dbReference type="Gene3D" id="1.10.12.10">
    <property type="entry name" value="Lyase 2-enoyl-coa Hydratase, Chain A, domain 2"/>
    <property type="match status" value="1"/>
</dbReference>
<dbReference type="CDD" id="cd06558">
    <property type="entry name" value="crotonase-like"/>
    <property type="match status" value="1"/>
</dbReference>
<dbReference type="EMBL" id="JAGMWN010000004">
    <property type="protein sequence ID" value="MBP5857381.1"/>
    <property type="molecule type" value="Genomic_DNA"/>
</dbReference>
<dbReference type="InterPro" id="IPR001753">
    <property type="entry name" value="Enoyl-CoA_hydra/iso"/>
</dbReference>
<dbReference type="GO" id="GO:0016829">
    <property type="term" value="F:lyase activity"/>
    <property type="evidence" value="ECO:0007669"/>
    <property type="project" value="UniProtKB-KW"/>
</dbReference>
<evidence type="ECO:0000313" key="4">
    <source>
        <dbReference type="Proteomes" id="UP000672602"/>
    </source>
</evidence>
<gene>
    <name evidence="3" type="ORF">KAJ83_10205</name>
</gene>
<dbReference type="Proteomes" id="UP000672602">
    <property type="component" value="Unassembled WGS sequence"/>
</dbReference>
<proteinExistence type="inferred from homology"/>
<dbReference type="InterPro" id="IPR014748">
    <property type="entry name" value="Enoyl-CoA_hydra_C"/>
</dbReference>
<dbReference type="RefSeq" id="WP_210681966.1">
    <property type="nucleotide sequence ID" value="NZ_JAGMWN010000004.1"/>
</dbReference>
<name>A0A8J7V2P8_9PROT</name>
<dbReference type="AlphaFoldDB" id="A0A8J7V2P8"/>
<evidence type="ECO:0000313" key="3">
    <source>
        <dbReference type="EMBL" id="MBP5857381.1"/>
    </source>
</evidence>
<comment type="caution">
    <text evidence="3">The sequence shown here is derived from an EMBL/GenBank/DDBJ whole genome shotgun (WGS) entry which is preliminary data.</text>
</comment>
<dbReference type="PANTHER" id="PTHR11941:SF54">
    <property type="entry name" value="ENOYL-COA HYDRATASE, MITOCHONDRIAL"/>
    <property type="match status" value="1"/>
</dbReference>
<evidence type="ECO:0000256" key="2">
    <source>
        <dbReference type="ARBA" id="ARBA00023239"/>
    </source>
</evidence>
<comment type="similarity">
    <text evidence="1">Belongs to the enoyl-CoA hydratase/isomerase family.</text>
</comment>
<dbReference type="PANTHER" id="PTHR11941">
    <property type="entry name" value="ENOYL-COA HYDRATASE-RELATED"/>
    <property type="match status" value="1"/>
</dbReference>
<keyword evidence="2" id="KW-0456">Lyase</keyword>
<organism evidence="3 4">
    <name type="scientific">Marivibrio halodurans</name>
    <dbReference type="NCBI Taxonomy" id="2039722"/>
    <lineage>
        <taxon>Bacteria</taxon>
        <taxon>Pseudomonadati</taxon>
        <taxon>Pseudomonadota</taxon>
        <taxon>Alphaproteobacteria</taxon>
        <taxon>Rhodospirillales</taxon>
        <taxon>Rhodospirillaceae</taxon>
        <taxon>Marivibrio</taxon>
    </lineage>
</organism>
<dbReference type="InterPro" id="IPR029045">
    <property type="entry name" value="ClpP/crotonase-like_dom_sf"/>
</dbReference>
<dbReference type="SUPFAM" id="SSF52096">
    <property type="entry name" value="ClpP/crotonase"/>
    <property type="match status" value="1"/>
</dbReference>
<dbReference type="GO" id="GO:0006635">
    <property type="term" value="P:fatty acid beta-oxidation"/>
    <property type="evidence" value="ECO:0007669"/>
    <property type="project" value="TreeGrafter"/>
</dbReference>
<accession>A0A8J7V2P8</accession>
<protein>
    <submittedName>
        <fullName evidence="3">Enoyl-CoA hydratase/isomerase family protein</fullName>
    </submittedName>
</protein>
<reference evidence="3" key="1">
    <citation type="submission" date="2021-04" db="EMBL/GenBank/DDBJ databases">
        <authorList>
            <person name="Zhang D.-C."/>
        </authorList>
    </citation>
    <scope>NUCLEOTIDE SEQUENCE</scope>
    <source>
        <strain evidence="3">CGMCC 1.15697</strain>
    </source>
</reference>
<dbReference type="Pfam" id="PF00378">
    <property type="entry name" value="ECH_1"/>
    <property type="match status" value="1"/>
</dbReference>